<evidence type="ECO:0000256" key="11">
    <source>
        <dbReference type="ARBA" id="ARBA00047375"/>
    </source>
</evidence>
<keyword evidence="10 12" id="KW-0275">Fatty acid biosynthesis</keyword>
<evidence type="ECO:0000256" key="12">
    <source>
        <dbReference type="RuleBase" id="RU361115"/>
    </source>
</evidence>
<keyword evidence="3 12" id="KW-0444">Lipid biosynthesis</keyword>
<protein>
    <recommendedName>
        <fullName evidence="12">Elongation of fatty acids protein</fullName>
        <ecNumber evidence="12">2.3.1.-</ecNumber>
    </recommendedName>
</protein>
<evidence type="ECO:0000256" key="7">
    <source>
        <dbReference type="ARBA" id="ARBA00022989"/>
    </source>
</evidence>
<evidence type="ECO:0000256" key="4">
    <source>
        <dbReference type="ARBA" id="ARBA00022679"/>
    </source>
</evidence>
<feature type="transmembrane region" description="Helical" evidence="12">
    <location>
        <begin position="222"/>
        <end position="240"/>
    </location>
</feature>
<organism evidence="13 14">
    <name type="scientific">Stachybotrys chartarum (strain CBS 109288 / IBT 7711)</name>
    <name type="common">Toxic black mold</name>
    <name type="synonym">Stilbospora chartarum</name>
    <dbReference type="NCBI Taxonomy" id="1280523"/>
    <lineage>
        <taxon>Eukaryota</taxon>
        <taxon>Fungi</taxon>
        <taxon>Dikarya</taxon>
        <taxon>Ascomycota</taxon>
        <taxon>Pezizomycotina</taxon>
        <taxon>Sordariomycetes</taxon>
        <taxon>Hypocreomycetidae</taxon>
        <taxon>Hypocreales</taxon>
        <taxon>Stachybotryaceae</taxon>
        <taxon>Stachybotrys</taxon>
    </lineage>
</organism>
<evidence type="ECO:0000256" key="2">
    <source>
        <dbReference type="ARBA" id="ARBA00007263"/>
    </source>
</evidence>
<dbReference type="OrthoDB" id="434092at2759"/>
<name>A0A084B8V1_STACB</name>
<dbReference type="PROSITE" id="PS01188">
    <property type="entry name" value="ELO"/>
    <property type="match status" value="1"/>
</dbReference>
<feature type="transmembrane region" description="Helical" evidence="12">
    <location>
        <begin position="260"/>
        <end position="282"/>
    </location>
</feature>
<dbReference type="AlphaFoldDB" id="A0A084B8V1"/>
<dbReference type="Pfam" id="PF01151">
    <property type="entry name" value="ELO"/>
    <property type="match status" value="1"/>
</dbReference>
<comment type="similarity">
    <text evidence="2 12">Belongs to the ELO family.</text>
</comment>
<feature type="transmembrane region" description="Helical" evidence="12">
    <location>
        <begin position="51"/>
        <end position="69"/>
    </location>
</feature>
<evidence type="ECO:0000256" key="9">
    <source>
        <dbReference type="ARBA" id="ARBA00023136"/>
    </source>
</evidence>
<proteinExistence type="inferred from homology"/>
<comment type="catalytic activity">
    <reaction evidence="12">
        <text>an acyl-CoA + malonyl-CoA + H(+) = a 3-oxoacyl-CoA + CO2 + CoA</text>
        <dbReference type="Rhea" id="RHEA:50252"/>
        <dbReference type="ChEBI" id="CHEBI:15378"/>
        <dbReference type="ChEBI" id="CHEBI:16526"/>
        <dbReference type="ChEBI" id="CHEBI:57287"/>
        <dbReference type="ChEBI" id="CHEBI:57384"/>
        <dbReference type="ChEBI" id="CHEBI:58342"/>
        <dbReference type="ChEBI" id="CHEBI:90726"/>
    </reaction>
    <physiologicalReaction direction="left-to-right" evidence="12">
        <dbReference type="Rhea" id="RHEA:50253"/>
    </physiologicalReaction>
</comment>
<dbReference type="GO" id="GO:0042761">
    <property type="term" value="P:very long-chain fatty acid biosynthetic process"/>
    <property type="evidence" value="ECO:0007669"/>
    <property type="project" value="TreeGrafter"/>
</dbReference>
<keyword evidence="8 12" id="KW-0443">Lipid metabolism</keyword>
<dbReference type="GO" id="GO:0034625">
    <property type="term" value="P:fatty acid elongation, monounsaturated fatty acid"/>
    <property type="evidence" value="ECO:0007669"/>
    <property type="project" value="TreeGrafter"/>
</dbReference>
<dbReference type="EC" id="2.3.1.-" evidence="12"/>
<evidence type="ECO:0000256" key="3">
    <source>
        <dbReference type="ARBA" id="ARBA00022516"/>
    </source>
</evidence>
<keyword evidence="9 12" id="KW-0472">Membrane</keyword>
<dbReference type="InterPro" id="IPR002076">
    <property type="entry name" value="ELO_fam"/>
</dbReference>
<comment type="catalytic activity">
    <reaction evidence="11">
        <text>a very-long-chain acyl-CoA + malonyl-CoA + H(+) = a very-long-chain 3-oxoacyl-CoA + CO2 + CoA</text>
        <dbReference type="Rhea" id="RHEA:32727"/>
        <dbReference type="ChEBI" id="CHEBI:15378"/>
        <dbReference type="ChEBI" id="CHEBI:16526"/>
        <dbReference type="ChEBI" id="CHEBI:57287"/>
        <dbReference type="ChEBI" id="CHEBI:57384"/>
        <dbReference type="ChEBI" id="CHEBI:90725"/>
        <dbReference type="ChEBI" id="CHEBI:90736"/>
        <dbReference type="EC" id="2.3.1.199"/>
    </reaction>
</comment>
<keyword evidence="14" id="KW-1185">Reference proteome</keyword>
<dbReference type="EMBL" id="KL647681">
    <property type="protein sequence ID" value="KEY73980.1"/>
    <property type="molecule type" value="Genomic_DNA"/>
</dbReference>
<accession>A0A084B8V1</accession>
<reference evidence="13 14" key="1">
    <citation type="journal article" date="2014" name="BMC Genomics">
        <title>Comparative genome sequencing reveals chemotype-specific gene clusters in the toxigenic black mold Stachybotrys.</title>
        <authorList>
            <person name="Semeiks J."/>
            <person name="Borek D."/>
            <person name="Otwinowski Z."/>
            <person name="Grishin N.V."/>
        </authorList>
    </citation>
    <scope>NUCLEOTIDE SEQUENCE [LARGE SCALE GENOMIC DNA]</scope>
    <source>
        <strain evidence="14">CBS 109288 / IBT 7711</strain>
    </source>
</reference>
<dbReference type="GO" id="GO:0030148">
    <property type="term" value="P:sphingolipid biosynthetic process"/>
    <property type="evidence" value="ECO:0007669"/>
    <property type="project" value="TreeGrafter"/>
</dbReference>
<dbReference type="HOGENOM" id="CLU_048483_6_1_1"/>
<dbReference type="Proteomes" id="UP000028045">
    <property type="component" value="Unassembled WGS sequence"/>
</dbReference>
<dbReference type="GO" id="GO:0005789">
    <property type="term" value="C:endoplasmic reticulum membrane"/>
    <property type="evidence" value="ECO:0007669"/>
    <property type="project" value="TreeGrafter"/>
</dbReference>
<sequence>MSFSNETLKVSSRKSTGLLSLWDGLNRIWTPIMGYKAEEFNFIRGQTLFSTHWEVMGMLALYLVVIFGGREFMRDRKPFQLNFLFKLHNFCLSALSAALLALYMEQLLPSLWREGFYNNICSSPGWTPQLVTLYYLNYITKYVELIDTIFLMVRKKPLTFLHTYHHPATALLCYTQLIGSTPVSWVPITLNLAVHVIMYWYYFQSARGVKIWWKEWITRFQITQFIIDLGVVYFASWNGIVHRHWPRIPHVSACGGKTYAAVAGCSILSSYLVLFIMFYIATYQRAAKKTAKASLDKKDMAMAAKNSASSMVNEGIDRKLPSMAEK</sequence>
<keyword evidence="4 12" id="KW-0808">Transferase</keyword>
<dbReference type="GO" id="GO:0009922">
    <property type="term" value="F:fatty acid elongase activity"/>
    <property type="evidence" value="ECO:0007669"/>
    <property type="project" value="UniProtKB-EC"/>
</dbReference>
<keyword evidence="6 12" id="KW-0276">Fatty acid metabolism</keyword>
<dbReference type="GO" id="GO:0034626">
    <property type="term" value="P:fatty acid elongation, polyunsaturated fatty acid"/>
    <property type="evidence" value="ECO:0007669"/>
    <property type="project" value="TreeGrafter"/>
</dbReference>
<keyword evidence="7 12" id="KW-1133">Transmembrane helix</keyword>
<dbReference type="InterPro" id="IPR030457">
    <property type="entry name" value="ELO_CS"/>
</dbReference>
<dbReference type="PANTHER" id="PTHR11157:SF134">
    <property type="entry name" value="ELONGATION OF FATTY ACIDS PROTEIN 1-RELATED"/>
    <property type="match status" value="1"/>
</dbReference>
<dbReference type="PANTHER" id="PTHR11157">
    <property type="entry name" value="FATTY ACID ACYL TRANSFERASE-RELATED"/>
    <property type="match status" value="1"/>
</dbReference>
<evidence type="ECO:0000256" key="5">
    <source>
        <dbReference type="ARBA" id="ARBA00022692"/>
    </source>
</evidence>
<evidence type="ECO:0000256" key="1">
    <source>
        <dbReference type="ARBA" id="ARBA00004141"/>
    </source>
</evidence>
<comment type="subcellular location">
    <subcellularLocation>
        <location evidence="1">Membrane</location>
        <topology evidence="1">Multi-pass membrane protein</topology>
    </subcellularLocation>
</comment>
<evidence type="ECO:0000256" key="10">
    <source>
        <dbReference type="ARBA" id="ARBA00023160"/>
    </source>
</evidence>
<gene>
    <name evidence="13" type="ORF">S7711_02575</name>
</gene>
<feature type="transmembrane region" description="Helical" evidence="12">
    <location>
        <begin position="81"/>
        <end position="104"/>
    </location>
</feature>
<evidence type="ECO:0000313" key="14">
    <source>
        <dbReference type="Proteomes" id="UP000028045"/>
    </source>
</evidence>
<feature type="transmembrane region" description="Helical" evidence="12">
    <location>
        <begin position="184"/>
        <end position="202"/>
    </location>
</feature>
<dbReference type="GO" id="GO:0019367">
    <property type="term" value="P:fatty acid elongation, saturated fatty acid"/>
    <property type="evidence" value="ECO:0007669"/>
    <property type="project" value="TreeGrafter"/>
</dbReference>
<evidence type="ECO:0000313" key="13">
    <source>
        <dbReference type="EMBL" id="KEY73980.1"/>
    </source>
</evidence>
<evidence type="ECO:0000256" key="6">
    <source>
        <dbReference type="ARBA" id="ARBA00022832"/>
    </source>
</evidence>
<keyword evidence="5 12" id="KW-0812">Transmembrane</keyword>
<evidence type="ECO:0000256" key="8">
    <source>
        <dbReference type="ARBA" id="ARBA00023098"/>
    </source>
</evidence>